<protein>
    <recommendedName>
        <fullName evidence="2">Protein-L-isoaspartate O-methyltransferase</fullName>
    </recommendedName>
    <alternativeName>
        <fullName evidence="6">Protein L-isoaspartyl methyltransferase</fullName>
    </alternativeName>
</protein>
<dbReference type="GO" id="GO:0005737">
    <property type="term" value="C:cytoplasm"/>
    <property type="evidence" value="ECO:0007669"/>
    <property type="project" value="TreeGrafter"/>
</dbReference>
<dbReference type="SUPFAM" id="SSF53335">
    <property type="entry name" value="S-adenosyl-L-methionine-dependent methyltransferases"/>
    <property type="match status" value="1"/>
</dbReference>
<gene>
    <name evidence="8" type="ORF">SAMN05421783_106127</name>
</gene>
<dbReference type="InterPro" id="IPR020598">
    <property type="entry name" value="rRNA_Ade_methylase_Trfase_N"/>
</dbReference>
<dbReference type="InterPro" id="IPR029063">
    <property type="entry name" value="SAM-dependent_MTases_sf"/>
</dbReference>
<dbReference type="Gene3D" id="3.40.50.150">
    <property type="entry name" value="Vaccinia Virus protein VP39"/>
    <property type="match status" value="1"/>
</dbReference>
<dbReference type="Pfam" id="PF01135">
    <property type="entry name" value="PCMT"/>
    <property type="match status" value="1"/>
</dbReference>
<evidence type="ECO:0000256" key="3">
    <source>
        <dbReference type="ARBA" id="ARBA00022603"/>
    </source>
</evidence>
<feature type="domain" description="Ribosomal RNA adenine methylase transferase N-terminal" evidence="7">
    <location>
        <begin position="67"/>
        <end position="200"/>
    </location>
</feature>
<dbReference type="SMART" id="SM00650">
    <property type="entry name" value="rADc"/>
    <property type="match status" value="1"/>
</dbReference>
<organism evidence="8 9">
    <name type="scientific">Thiocapsa roseopersicina</name>
    <dbReference type="NCBI Taxonomy" id="1058"/>
    <lineage>
        <taxon>Bacteria</taxon>
        <taxon>Pseudomonadati</taxon>
        <taxon>Pseudomonadota</taxon>
        <taxon>Gammaproteobacteria</taxon>
        <taxon>Chromatiales</taxon>
        <taxon>Chromatiaceae</taxon>
        <taxon>Thiocapsa</taxon>
    </lineage>
</organism>
<proteinExistence type="inferred from homology"/>
<dbReference type="OrthoDB" id="9810066at2"/>
<evidence type="ECO:0000313" key="8">
    <source>
        <dbReference type="EMBL" id="SDW63154.1"/>
    </source>
</evidence>
<dbReference type="EMBL" id="FNNZ01000006">
    <property type="protein sequence ID" value="SDW63154.1"/>
    <property type="molecule type" value="Genomic_DNA"/>
</dbReference>
<evidence type="ECO:0000256" key="2">
    <source>
        <dbReference type="ARBA" id="ARBA00013346"/>
    </source>
</evidence>
<comment type="similarity">
    <text evidence="1">Belongs to the methyltransferase superfamily. L-isoaspartyl/D-aspartyl protein methyltransferase family.</text>
</comment>
<dbReference type="PANTHER" id="PTHR11579">
    <property type="entry name" value="PROTEIN-L-ISOASPARTATE O-METHYLTRANSFERASE"/>
    <property type="match status" value="1"/>
</dbReference>
<evidence type="ECO:0000256" key="4">
    <source>
        <dbReference type="ARBA" id="ARBA00022679"/>
    </source>
</evidence>
<evidence type="ECO:0000256" key="5">
    <source>
        <dbReference type="ARBA" id="ARBA00022691"/>
    </source>
</evidence>
<keyword evidence="4 8" id="KW-0808">Transferase</keyword>
<accession>A0A1H2V5E1</accession>
<dbReference type="PROSITE" id="PS01131">
    <property type="entry name" value="RRNA_A_DIMETH"/>
    <property type="match status" value="1"/>
</dbReference>
<keyword evidence="3 8" id="KW-0489">Methyltransferase</keyword>
<reference evidence="9" key="1">
    <citation type="submission" date="2016-10" db="EMBL/GenBank/DDBJ databases">
        <authorList>
            <person name="Varghese N."/>
            <person name="Submissions S."/>
        </authorList>
    </citation>
    <scope>NUCLEOTIDE SEQUENCE [LARGE SCALE GENOMIC DNA]</scope>
    <source>
        <strain evidence="9">DSM 217</strain>
    </source>
</reference>
<evidence type="ECO:0000259" key="7">
    <source>
        <dbReference type="SMART" id="SM00650"/>
    </source>
</evidence>
<dbReference type="GO" id="GO:0004719">
    <property type="term" value="F:protein-L-isoaspartate (D-aspartate) O-methyltransferase activity"/>
    <property type="evidence" value="ECO:0007669"/>
    <property type="project" value="InterPro"/>
</dbReference>
<dbReference type="RefSeq" id="WP_093030141.1">
    <property type="nucleotide sequence ID" value="NZ_FNNZ01000006.1"/>
</dbReference>
<keyword evidence="9" id="KW-1185">Reference proteome</keyword>
<dbReference type="STRING" id="1058.SAMN05421783_106127"/>
<dbReference type="GO" id="GO:0000179">
    <property type="term" value="F:rRNA (adenine-N6,N6-)-dimethyltransferase activity"/>
    <property type="evidence" value="ECO:0007669"/>
    <property type="project" value="InterPro"/>
</dbReference>
<evidence type="ECO:0000256" key="6">
    <source>
        <dbReference type="ARBA" id="ARBA00030757"/>
    </source>
</evidence>
<sequence>MDITDERARFNMIQQQIRPWDVLDDRVLEAMAEIRREAFVPDAYQGLAYADIEIPIGEGACMLAPKVVGRMLQALDVQAGERVLEIGAGTGYVSACLHRLGGRVIGVEIDTALADEARARLAGLGLESIEIRTGDALSEPVEGGPFDVIAVTGSMPTEAALPLLQGQLAKGGRLFCIVGVEPVMEALLLTRVGERDVRREGLFETATLALKNAAEANAFEF</sequence>
<name>A0A1H2V5E1_THIRO</name>
<dbReference type="InterPro" id="IPR020596">
    <property type="entry name" value="rRNA_Ade_Mease_Trfase_CS"/>
</dbReference>
<keyword evidence="5" id="KW-0949">S-adenosyl-L-methionine</keyword>
<dbReference type="CDD" id="cd02440">
    <property type="entry name" value="AdoMet_MTases"/>
    <property type="match status" value="1"/>
</dbReference>
<dbReference type="AlphaFoldDB" id="A0A1H2V5E1"/>
<dbReference type="Proteomes" id="UP000198816">
    <property type="component" value="Unassembled WGS sequence"/>
</dbReference>
<evidence type="ECO:0000256" key="1">
    <source>
        <dbReference type="ARBA" id="ARBA00005369"/>
    </source>
</evidence>
<dbReference type="PANTHER" id="PTHR11579:SF18">
    <property type="entry name" value="PROTEIN-L-ISOASPARTATE O-METHYLTRANSFERASE"/>
    <property type="match status" value="1"/>
</dbReference>
<dbReference type="InterPro" id="IPR000682">
    <property type="entry name" value="PCMT"/>
</dbReference>
<evidence type="ECO:0000313" key="9">
    <source>
        <dbReference type="Proteomes" id="UP000198816"/>
    </source>
</evidence>